<feature type="domain" description="Alpha-glycerophosphate oxidase C-terminal" evidence="8">
    <location>
        <begin position="421"/>
        <end position="527"/>
    </location>
</feature>
<dbReference type="Pfam" id="PF16901">
    <property type="entry name" value="DAO_C"/>
    <property type="match status" value="1"/>
</dbReference>
<keyword evidence="6" id="KW-0560">Oxidoreductase</keyword>
<dbReference type="AlphaFoldDB" id="A0A4S8FBI0"/>
<dbReference type="GO" id="GO:0004368">
    <property type="term" value="F:glycerol-3-phosphate dehydrogenase (quinone) activity"/>
    <property type="evidence" value="ECO:0007669"/>
    <property type="project" value="InterPro"/>
</dbReference>
<dbReference type="Gene3D" id="1.10.8.870">
    <property type="entry name" value="Alpha-glycerophosphate oxidase, cap domain"/>
    <property type="match status" value="1"/>
</dbReference>
<comment type="caution">
    <text evidence="9">The sequence shown here is derived from an EMBL/GenBank/DDBJ whole genome shotgun (WGS) entry which is preliminary data.</text>
</comment>
<keyword evidence="10" id="KW-1185">Reference proteome</keyword>
<evidence type="ECO:0000256" key="6">
    <source>
        <dbReference type="ARBA" id="ARBA00023002"/>
    </source>
</evidence>
<dbReference type="Pfam" id="PF01266">
    <property type="entry name" value="DAO"/>
    <property type="match status" value="1"/>
</dbReference>
<dbReference type="InterPro" id="IPR038299">
    <property type="entry name" value="DAO_C_sf"/>
</dbReference>
<dbReference type="PANTHER" id="PTHR11985:SF35">
    <property type="entry name" value="ANAEROBIC GLYCEROL-3-PHOSPHATE DEHYDROGENASE SUBUNIT A"/>
    <property type="match status" value="1"/>
</dbReference>
<dbReference type="InterPro" id="IPR000447">
    <property type="entry name" value="G3P_DH_FAD-dep"/>
</dbReference>
<keyword evidence="3" id="KW-0285">Flavoprotein</keyword>
<feature type="domain" description="FAD dependent oxidoreductase" evidence="7">
    <location>
        <begin position="34"/>
        <end position="398"/>
    </location>
</feature>
<dbReference type="InterPro" id="IPR036188">
    <property type="entry name" value="FAD/NAD-bd_sf"/>
</dbReference>
<dbReference type="PANTHER" id="PTHR11985">
    <property type="entry name" value="GLYCEROL-3-PHOSPHATE DEHYDROGENASE"/>
    <property type="match status" value="1"/>
</dbReference>
<dbReference type="GO" id="GO:0006071">
    <property type="term" value="P:glycerol metabolic process"/>
    <property type="evidence" value="ECO:0007669"/>
    <property type="project" value="UniProtKB-KW"/>
</dbReference>
<dbReference type="EMBL" id="STFG01000001">
    <property type="protein sequence ID" value="THU05023.1"/>
    <property type="molecule type" value="Genomic_DNA"/>
</dbReference>
<comment type="cofactor">
    <cofactor evidence="1">
        <name>FAD</name>
        <dbReference type="ChEBI" id="CHEBI:57692"/>
    </cofactor>
</comment>
<evidence type="ECO:0000256" key="1">
    <source>
        <dbReference type="ARBA" id="ARBA00001974"/>
    </source>
</evidence>
<keyword evidence="4" id="KW-0319">Glycerol metabolism</keyword>
<evidence type="ECO:0000313" key="10">
    <source>
        <dbReference type="Proteomes" id="UP000308917"/>
    </source>
</evidence>
<dbReference type="InterPro" id="IPR006076">
    <property type="entry name" value="FAD-dep_OxRdtase"/>
</dbReference>
<evidence type="ECO:0000256" key="5">
    <source>
        <dbReference type="ARBA" id="ARBA00022827"/>
    </source>
</evidence>
<organism evidence="9 10">
    <name type="scientific">Lampropedia puyangensis</name>
    <dbReference type="NCBI Taxonomy" id="1330072"/>
    <lineage>
        <taxon>Bacteria</taxon>
        <taxon>Pseudomonadati</taxon>
        <taxon>Pseudomonadota</taxon>
        <taxon>Betaproteobacteria</taxon>
        <taxon>Burkholderiales</taxon>
        <taxon>Comamonadaceae</taxon>
        <taxon>Lampropedia</taxon>
    </lineage>
</organism>
<keyword evidence="5" id="KW-0274">FAD</keyword>
<protein>
    <submittedName>
        <fullName evidence="9">Glycerol-3-phosphate dehydrogenase/oxidase</fullName>
    </submittedName>
</protein>
<evidence type="ECO:0000259" key="7">
    <source>
        <dbReference type="Pfam" id="PF01266"/>
    </source>
</evidence>
<name>A0A4S8FBI0_9BURK</name>
<dbReference type="PROSITE" id="PS00978">
    <property type="entry name" value="FAD_G3PDH_2"/>
    <property type="match status" value="1"/>
</dbReference>
<comment type="similarity">
    <text evidence="2">Belongs to the FAD-dependent glycerol-3-phosphate dehydrogenase family.</text>
</comment>
<accession>A0A4S8FBI0</accession>
<dbReference type="PRINTS" id="PR01001">
    <property type="entry name" value="FADG3PDH"/>
</dbReference>
<reference evidence="9 10" key="1">
    <citation type="journal article" date="2015" name="Antonie Van Leeuwenhoek">
        <title>Lampropedia puyangensis sp. nov., isolated from symptomatic bark of Populus ? euramericana canker and emended description of Lampropedia hyalina (Ehrenberg 1832) Lee et al. 2004.</title>
        <authorList>
            <person name="Li Y."/>
            <person name="Wang T."/>
            <person name="Piao C.G."/>
            <person name="Wang L.F."/>
            <person name="Tian G.Z."/>
            <person name="Zhu T.H."/>
            <person name="Guo M.W."/>
        </authorList>
    </citation>
    <scope>NUCLEOTIDE SEQUENCE [LARGE SCALE GENOMIC DNA]</scope>
    <source>
        <strain evidence="9 10">2-bin</strain>
    </source>
</reference>
<dbReference type="Gene3D" id="3.30.9.10">
    <property type="entry name" value="D-Amino Acid Oxidase, subunit A, domain 2"/>
    <property type="match status" value="1"/>
</dbReference>
<dbReference type="InterPro" id="IPR031656">
    <property type="entry name" value="DAO_C"/>
</dbReference>
<dbReference type="SUPFAM" id="SSF51905">
    <property type="entry name" value="FAD/NAD(P)-binding domain"/>
    <property type="match status" value="1"/>
</dbReference>
<evidence type="ECO:0000256" key="2">
    <source>
        <dbReference type="ARBA" id="ARBA00007330"/>
    </source>
</evidence>
<gene>
    <name evidence="9" type="ORF">E9531_00230</name>
</gene>
<dbReference type="GO" id="GO:0046168">
    <property type="term" value="P:glycerol-3-phosphate catabolic process"/>
    <property type="evidence" value="ECO:0007669"/>
    <property type="project" value="TreeGrafter"/>
</dbReference>
<evidence type="ECO:0000313" key="9">
    <source>
        <dbReference type="EMBL" id="THU05023.1"/>
    </source>
</evidence>
<evidence type="ECO:0000259" key="8">
    <source>
        <dbReference type="Pfam" id="PF16901"/>
    </source>
</evidence>
<proteinExistence type="inferred from homology"/>
<dbReference type="Gene3D" id="3.50.50.60">
    <property type="entry name" value="FAD/NAD(P)-binding domain"/>
    <property type="match status" value="1"/>
</dbReference>
<dbReference type="RefSeq" id="WP_136571734.1">
    <property type="nucleotide sequence ID" value="NZ_STFG01000001.1"/>
</dbReference>
<evidence type="ECO:0000256" key="4">
    <source>
        <dbReference type="ARBA" id="ARBA00022798"/>
    </source>
</evidence>
<dbReference type="OrthoDB" id="9766796at2"/>
<sequence length="545" mass="58694">MLDLPPSSGRTNGTPAISDRARNLAALAQDTTWDVLVIGGGATGLGIALDAASRGLKVALVEAHDFAKGTSSKATKLVHGGVRYLAQGHIALVKEALHERAVLLANAPHLVQPVPFVMPTYHFWESAMYGTGLRMYDALAASDRLPPTESLSKAQTEDLLPNVNRAGLRGGIRYWDAQFDDARLAIALARTAAQHGALAINYMAVTDLLHNSQGLVAGAHVRDAETGQQFTLQARCTINATGVWVDHIRQFDERDAEAAVTPMVSPSQGSHLVVERHFWPGNNALLVPKTSDGRVLFAVPWLGHVILGTTDHPRTDSPIDPMPTPADAGFILQEAARYLAHPPTKADVRSQWAGLRPLVRPVQATSQGNTKSLSREHTVHISAHGLVSVTGGKWTTYRAMAEDVIRQCQMANLIPVKLPSCQTTRLPLVGSPGASVSADRTHTLQQPPGLAQYGQEAAIVQALPGADQRVHCKTTLTEAMVRFAARHEYARTVEDVLGRRSRLLFLDAAQAIQAAPRVAEILAEELDHPVDTTAFLTLAAQYQLV</sequence>
<dbReference type="Proteomes" id="UP000308917">
    <property type="component" value="Unassembled WGS sequence"/>
</dbReference>
<evidence type="ECO:0000256" key="3">
    <source>
        <dbReference type="ARBA" id="ARBA00022630"/>
    </source>
</evidence>